<feature type="domain" description="NlpC/P60" evidence="5">
    <location>
        <begin position="28"/>
        <end position="156"/>
    </location>
</feature>
<evidence type="ECO:0000259" key="5">
    <source>
        <dbReference type="PROSITE" id="PS51935"/>
    </source>
</evidence>
<keyword evidence="4" id="KW-0788">Thiol protease</keyword>
<dbReference type="Pfam" id="PF00877">
    <property type="entry name" value="NLPC_P60"/>
    <property type="match status" value="1"/>
</dbReference>
<gene>
    <name evidence="6" type="ORF">EOD42_15960</name>
</gene>
<dbReference type="InterPro" id="IPR000064">
    <property type="entry name" value="NLP_P60_dom"/>
</dbReference>
<dbReference type="SUPFAM" id="SSF54001">
    <property type="entry name" value="Cysteine proteinases"/>
    <property type="match status" value="1"/>
</dbReference>
<dbReference type="Gene3D" id="3.90.1720.10">
    <property type="entry name" value="endopeptidase domain like (from Nostoc punctiforme)"/>
    <property type="match status" value="1"/>
</dbReference>
<evidence type="ECO:0000313" key="7">
    <source>
        <dbReference type="Proteomes" id="UP000282957"/>
    </source>
</evidence>
<reference evidence="6 7" key="1">
    <citation type="submission" date="2019-01" db="EMBL/GenBank/DDBJ databases">
        <authorList>
            <person name="Chen W.-M."/>
        </authorList>
    </citation>
    <scope>NUCLEOTIDE SEQUENCE [LARGE SCALE GENOMIC DNA]</scope>
    <source>
        <strain evidence="6 7">CCP-6</strain>
    </source>
</reference>
<sequence length="177" mass="19051">MSKGRAYSNGSDGWETLAMSGSSESQNSDAQQIVINAAKKAHEDAAKAPYTYGGNDTSGFDCSGYVIYVFNKAFGDNTLQRVTADALRVGGKFTTEKTPLPGDLVFFSKNKSTASHVGIVLNSDYWIGSQSSTGVAEVKFSNSYWKPLILSYGRYIGMQKSDSLIPLQAGSFPSKIK</sequence>
<dbReference type="PANTHER" id="PTHR47053:SF1">
    <property type="entry name" value="MUREIN DD-ENDOPEPTIDASE MEPH-RELATED"/>
    <property type="match status" value="1"/>
</dbReference>
<evidence type="ECO:0000256" key="1">
    <source>
        <dbReference type="ARBA" id="ARBA00007074"/>
    </source>
</evidence>
<dbReference type="GO" id="GO:0006508">
    <property type="term" value="P:proteolysis"/>
    <property type="evidence" value="ECO:0007669"/>
    <property type="project" value="UniProtKB-KW"/>
</dbReference>
<dbReference type="PROSITE" id="PS51935">
    <property type="entry name" value="NLPC_P60"/>
    <property type="match status" value="1"/>
</dbReference>
<comment type="similarity">
    <text evidence="1">Belongs to the peptidase C40 family.</text>
</comment>
<dbReference type="InterPro" id="IPR051202">
    <property type="entry name" value="Peptidase_C40"/>
</dbReference>
<evidence type="ECO:0000256" key="4">
    <source>
        <dbReference type="ARBA" id="ARBA00022807"/>
    </source>
</evidence>
<evidence type="ECO:0000256" key="2">
    <source>
        <dbReference type="ARBA" id="ARBA00022670"/>
    </source>
</evidence>
<evidence type="ECO:0000313" key="6">
    <source>
        <dbReference type="EMBL" id="RVT95689.1"/>
    </source>
</evidence>
<accession>A0A437MDF7</accession>
<protein>
    <submittedName>
        <fullName evidence="6">CHAP domain-containing protein</fullName>
    </submittedName>
</protein>
<comment type="caution">
    <text evidence="6">The sequence shown here is derived from an EMBL/GenBank/DDBJ whole genome shotgun (WGS) entry which is preliminary data.</text>
</comment>
<dbReference type="GO" id="GO:0008234">
    <property type="term" value="F:cysteine-type peptidase activity"/>
    <property type="evidence" value="ECO:0007669"/>
    <property type="project" value="UniProtKB-KW"/>
</dbReference>
<dbReference type="InterPro" id="IPR038765">
    <property type="entry name" value="Papain-like_cys_pep_sf"/>
</dbReference>
<dbReference type="OrthoDB" id="6058745at2"/>
<dbReference type="EMBL" id="SACL01000005">
    <property type="protein sequence ID" value="RVT95689.1"/>
    <property type="molecule type" value="Genomic_DNA"/>
</dbReference>
<keyword evidence="2" id="KW-0645">Protease</keyword>
<dbReference type="AlphaFoldDB" id="A0A437MDF7"/>
<name>A0A437MDF7_9PROT</name>
<dbReference type="PANTHER" id="PTHR47053">
    <property type="entry name" value="MUREIN DD-ENDOPEPTIDASE MEPH-RELATED"/>
    <property type="match status" value="1"/>
</dbReference>
<proteinExistence type="inferred from homology"/>
<keyword evidence="7" id="KW-1185">Reference proteome</keyword>
<evidence type="ECO:0000256" key="3">
    <source>
        <dbReference type="ARBA" id="ARBA00022801"/>
    </source>
</evidence>
<dbReference type="RefSeq" id="WP_127788549.1">
    <property type="nucleotide sequence ID" value="NZ_SACL01000005.1"/>
</dbReference>
<keyword evidence="3" id="KW-0378">Hydrolase</keyword>
<organism evidence="6 7">
    <name type="scientific">Rhodovarius crocodyli</name>
    <dbReference type="NCBI Taxonomy" id="1979269"/>
    <lineage>
        <taxon>Bacteria</taxon>
        <taxon>Pseudomonadati</taxon>
        <taxon>Pseudomonadota</taxon>
        <taxon>Alphaproteobacteria</taxon>
        <taxon>Acetobacterales</taxon>
        <taxon>Roseomonadaceae</taxon>
        <taxon>Rhodovarius</taxon>
    </lineage>
</organism>
<dbReference type="Proteomes" id="UP000282957">
    <property type="component" value="Unassembled WGS sequence"/>
</dbReference>